<keyword evidence="2" id="KW-1185">Reference proteome</keyword>
<dbReference type="KEGG" id="mgot:MgSA37_01646"/>
<protein>
    <submittedName>
        <fullName evidence="1">Uncharacterized protein</fullName>
    </submittedName>
</protein>
<evidence type="ECO:0000313" key="1">
    <source>
        <dbReference type="EMBL" id="BAU53478.1"/>
    </source>
</evidence>
<name>A0A0X8X1L8_9SPHI</name>
<sequence>MSDLTEIRRYCSYYWLMDPAKSQEISVPESMGTESTREIYYPDLKSTIKIFLFIFYIRLS</sequence>
<accession>A0A0X8X1L8</accession>
<evidence type="ECO:0000313" key="2">
    <source>
        <dbReference type="Proteomes" id="UP000218263"/>
    </source>
</evidence>
<dbReference type="Proteomes" id="UP000218263">
    <property type="component" value="Chromosome"/>
</dbReference>
<organism evidence="1 2">
    <name type="scientific">Mucilaginibacter gotjawali</name>
    <dbReference type="NCBI Taxonomy" id="1550579"/>
    <lineage>
        <taxon>Bacteria</taxon>
        <taxon>Pseudomonadati</taxon>
        <taxon>Bacteroidota</taxon>
        <taxon>Sphingobacteriia</taxon>
        <taxon>Sphingobacteriales</taxon>
        <taxon>Sphingobacteriaceae</taxon>
        <taxon>Mucilaginibacter</taxon>
    </lineage>
</organism>
<gene>
    <name evidence="1" type="ORF">MgSA37_01646</name>
</gene>
<dbReference type="EMBL" id="AP017313">
    <property type="protein sequence ID" value="BAU53478.1"/>
    <property type="molecule type" value="Genomic_DNA"/>
</dbReference>
<reference evidence="1 2" key="1">
    <citation type="submission" date="2015-12" db="EMBL/GenBank/DDBJ databases">
        <title>Genome sequence of Mucilaginibacter gotjawali.</title>
        <authorList>
            <person name="Lee J.S."/>
            <person name="Lee K.C."/>
            <person name="Kim K.K."/>
            <person name="Lee B.W."/>
        </authorList>
    </citation>
    <scope>NUCLEOTIDE SEQUENCE [LARGE SCALE GENOMIC DNA]</scope>
    <source>
        <strain evidence="1 2">SA3-7</strain>
    </source>
</reference>
<proteinExistence type="predicted"/>
<dbReference type="AlphaFoldDB" id="A0A0X8X1L8"/>